<dbReference type="GeneTree" id="ENSGT00390000016233"/>
<comment type="subcellular location">
    <subcellularLocation>
        <location evidence="1">Cytoplasm</location>
        <location evidence="1">Cytoskeleton</location>
    </subcellularLocation>
</comment>
<keyword evidence="4" id="KW-0009">Actin-binding</keyword>
<dbReference type="SUPFAM" id="SSF69645">
    <property type="entry name" value="Arp2/3 complex subunits"/>
    <property type="match status" value="1"/>
</dbReference>
<dbReference type="PANTHER" id="PTHR22629:SF0">
    <property type="entry name" value="ACTIN-RELATED PROTEIN 2_3 COMPLEX SUBUNIT 4"/>
    <property type="match status" value="1"/>
</dbReference>
<dbReference type="Gene3D" id="3.30.1460.20">
    <property type="match status" value="1"/>
</dbReference>
<comment type="similarity">
    <text evidence="2">Belongs to the ARPC4 family.</text>
</comment>
<keyword evidence="10" id="KW-1185">Reference proteome</keyword>
<evidence type="ECO:0000313" key="10">
    <source>
        <dbReference type="Proteomes" id="UP000694580"/>
    </source>
</evidence>
<evidence type="ECO:0000256" key="3">
    <source>
        <dbReference type="ARBA" id="ARBA00022490"/>
    </source>
</evidence>
<evidence type="ECO:0000256" key="2">
    <source>
        <dbReference type="ARBA" id="ARBA00005919"/>
    </source>
</evidence>
<evidence type="ECO:0000256" key="4">
    <source>
        <dbReference type="ARBA" id="ARBA00023203"/>
    </source>
</evidence>
<evidence type="ECO:0000256" key="6">
    <source>
        <dbReference type="ARBA" id="ARBA00060055"/>
    </source>
</evidence>
<dbReference type="GO" id="GO:0034314">
    <property type="term" value="P:Arp2/3 complex-mediated actin nucleation"/>
    <property type="evidence" value="ECO:0007669"/>
    <property type="project" value="InterPro"/>
</dbReference>
<organism evidence="9 10">
    <name type="scientific">Denticeps clupeoides</name>
    <name type="common">denticle herring</name>
    <dbReference type="NCBI Taxonomy" id="299321"/>
    <lineage>
        <taxon>Eukaryota</taxon>
        <taxon>Metazoa</taxon>
        <taxon>Chordata</taxon>
        <taxon>Craniata</taxon>
        <taxon>Vertebrata</taxon>
        <taxon>Euteleostomi</taxon>
        <taxon>Actinopterygii</taxon>
        <taxon>Neopterygii</taxon>
        <taxon>Teleostei</taxon>
        <taxon>Clupei</taxon>
        <taxon>Clupeiformes</taxon>
        <taxon>Denticipitoidei</taxon>
        <taxon>Denticipitidae</taxon>
        <taxon>Denticeps</taxon>
    </lineage>
</organism>
<evidence type="ECO:0000256" key="1">
    <source>
        <dbReference type="ARBA" id="ARBA00004245"/>
    </source>
</evidence>
<dbReference type="GO" id="GO:0005885">
    <property type="term" value="C:Arp2/3 protein complex"/>
    <property type="evidence" value="ECO:0007669"/>
    <property type="project" value="InterPro"/>
</dbReference>
<evidence type="ECO:0000313" key="9">
    <source>
        <dbReference type="Ensembl" id="ENSDCDP00010039323.1"/>
    </source>
</evidence>
<reference evidence="9 10" key="1">
    <citation type="submission" date="2020-06" db="EMBL/GenBank/DDBJ databases">
        <authorList>
            <consortium name="Wellcome Sanger Institute Data Sharing"/>
        </authorList>
    </citation>
    <scope>NUCLEOTIDE SEQUENCE [LARGE SCALE GENOMIC DNA]</scope>
</reference>
<evidence type="ECO:0000256" key="8">
    <source>
        <dbReference type="SAM" id="MobiDB-lite"/>
    </source>
</evidence>
<evidence type="ECO:0000256" key="5">
    <source>
        <dbReference type="ARBA" id="ARBA00023212"/>
    </source>
</evidence>
<comment type="function">
    <text evidence="6">Actin-binding component of the Arp2/3 complex, a multiprotein complex that mediates actin polymerization upon stimulation by nucleation-promoting factor (NPF). The Arp2/3 complex mediates the formation of branched actin networks in the cytoplasm, providing the force for cell motility. In addition to its role in the cytoplasmic cytoskeleton, the Arp2/3 complex also promotes actin polymerization in the nucleus, thereby regulating gene transcription and repair of damaged DNA. The Arp2/3 complex promotes homologous recombination (HR) repair in response to DNA damage by promoting nuclear actin polymerization, leading to drive motility of double-strand breaks (DSBs).</text>
</comment>
<keyword evidence="5" id="KW-0206">Cytoskeleton</keyword>
<accession>A0AAY4D1Q9</accession>
<reference evidence="9" key="2">
    <citation type="submission" date="2025-08" db="UniProtKB">
        <authorList>
            <consortium name="Ensembl"/>
        </authorList>
    </citation>
    <scope>IDENTIFICATION</scope>
</reference>
<dbReference type="GO" id="GO:0030041">
    <property type="term" value="P:actin filament polymerization"/>
    <property type="evidence" value="ECO:0007669"/>
    <property type="project" value="InterPro"/>
</dbReference>
<evidence type="ECO:0000256" key="7">
    <source>
        <dbReference type="ARBA" id="ARBA00073050"/>
    </source>
</evidence>
<dbReference type="FunFam" id="3.30.1460.20:FF:000001">
    <property type="entry name" value="Actin-related protein 2/3 complex subunit 4"/>
    <property type="match status" value="1"/>
</dbReference>
<dbReference type="GO" id="GO:0051015">
    <property type="term" value="F:actin filament binding"/>
    <property type="evidence" value="ECO:0007669"/>
    <property type="project" value="TreeGrafter"/>
</dbReference>
<dbReference type="Ensembl" id="ENSDCDT00010049098.1">
    <property type="protein sequence ID" value="ENSDCDP00010039323.1"/>
    <property type="gene ID" value="ENSDCDG00010025349.1"/>
</dbReference>
<reference evidence="9" key="3">
    <citation type="submission" date="2025-09" db="UniProtKB">
        <authorList>
            <consortium name="Ensembl"/>
        </authorList>
    </citation>
    <scope>IDENTIFICATION</scope>
</reference>
<keyword evidence="3" id="KW-0963">Cytoplasm</keyword>
<dbReference type="InterPro" id="IPR034666">
    <property type="entry name" value="ARPC2/4"/>
</dbReference>
<gene>
    <name evidence="9" type="primary">ARPC4</name>
</gene>
<dbReference type="Pfam" id="PF05856">
    <property type="entry name" value="ARPC4"/>
    <property type="match status" value="1"/>
</dbReference>
<feature type="compositionally biased region" description="Polar residues" evidence="8">
    <location>
        <begin position="1"/>
        <end position="13"/>
    </location>
</feature>
<dbReference type="Proteomes" id="UP000694580">
    <property type="component" value="Chromosome 12"/>
</dbReference>
<sequence length="215" mass="24816">MAGGRTTSSSPSSDWLPAGSGRGPELRAWHEHFRLLPTLRPYLNAVRATLQAALCLENFSSQVVERHNKPEVEVRSSKELLLQPVVISRNEKEKVLIEGSINSVRVSIAVKQADEIEKILCHKFMRFMMMRAENFFILRRKPVDGYDISFLITNFHTEQMYKHKLVDFVIHFMEEIDKEISEMKLSVNARARIVAEEFLKNVLHTSCFIHVHVLN</sequence>
<protein>
    <recommendedName>
        <fullName evidence="7">Actin-related protein 2/3 complex subunit 4</fullName>
    </recommendedName>
</protein>
<dbReference type="PANTHER" id="PTHR22629">
    <property type="entry name" value="ARP2/3 COMPLEX 20 KD SUBUNIT"/>
    <property type="match status" value="1"/>
</dbReference>
<proteinExistence type="inferred from homology"/>
<dbReference type="InterPro" id="IPR008384">
    <property type="entry name" value="ARPC4"/>
</dbReference>
<name>A0AAY4D1Q9_9TELE</name>
<feature type="region of interest" description="Disordered" evidence="8">
    <location>
        <begin position="1"/>
        <end position="21"/>
    </location>
</feature>
<dbReference type="AlphaFoldDB" id="A0AAY4D1Q9"/>